<dbReference type="AlphaFoldDB" id="A0A0C9V351"/>
<dbReference type="EMBL" id="KN837234">
    <property type="protein sequence ID" value="KIJ31930.1"/>
    <property type="molecule type" value="Genomic_DNA"/>
</dbReference>
<evidence type="ECO:0000313" key="1">
    <source>
        <dbReference type="EMBL" id="KIJ31930.1"/>
    </source>
</evidence>
<dbReference type="PANTHER" id="PTHR37844:SF2">
    <property type="entry name" value="SER_THR PROTEIN PHOSPHATASE SUPERFAMILY (AFU_ORTHOLOGUE AFUA_1G14840)"/>
    <property type="match status" value="1"/>
</dbReference>
<sequence length="217" mass="25386">MSNLHLQFHLRPANGARSGPGYKVFDFPTMVPNLALLRNISIASQAGLFDFYHKQPKRFGRVFFVLGNNKGYNSTYASPSSSLWDAAREKVAIFQRWLHEWRQQGDQLGKFMFLHRTRYDMNSHRVPQWMPEDYRSAHMVDIDWLNDTMRHIRETEPQRQIAIFTHHGPTTRGTLKPEHKNNELSCAFVTEISLHSCWAKPLKMWAFGHTQRMACVL</sequence>
<evidence type="ECO:0008006" key="3">
    <source>
        <dbReference type="Google" id="ProtNLM"/>
    </source>
</evidence>
<protein>
    <recommendedName>
        <fullName evidence="3">Calcineurin-like phosphoesterase domain-containing protein</fullName>
    </recommendedName>
</protein>
<keyword evidence="2" id="KW-1185">Reference proteome</keyword>
<reference evidence="1 2" key="1">
    <citation type="submission" date="2014-06" db="EMBL/GenBank/DDBJ databases">
        <title>Evolutionary Origins and Diversification of the Mycorrhizal Mutualists.</title>
        <authorList>
            <consortium name="DOE Joint Genome Institute"/>
            <consortium name="Mycorrhizal Genomics Consortium"/>
            <person name="Kohler A."/>
            <person name="Kuo A."/>
            <person name="Nagy L.G."/>
            <person name="Floudas D."/>
            <person name="Copeland A."/>
            <person name="Barry K.W."/>
            <person name="Cichocki N."/>
            <person name="Veneault-Fourrey C."/>
            <person name="LaButti K."/>
            <person name="Lindquist E.A."/>
            <person name="Lipzen A."/>
            <person name="Lundell T."/>
            <person name="Morin E."/>
            <person name="Murat C."/>
            <person name="Riley R."/>
            <person name="Ohm R."/>
            <person name="Sun H."/>
            <person name="Tunlid A."/>
            <person name="Henrissat B."/>
            <person name="Grigoriev I.V."/>
            <person name="Hibbett D.S."/>
            <person name="Martin F."/>
        </authorList>
    </citation>
    <scope>NUCLEOTIDE SEQUENCE [LARGE SCALE GENOMIC DNA]</scope>
    <source>
        <strain evidence="1 2">SS14</strain>
    </source>
</reference>
<dbReference type="OrthoDB" id="550558at2759"/>
<name>A0A0C9V351_SPHS4</name>
<evidence type="ECO:0000313" key="2">
    <source>
        <dbReference type="Proteomes" id="UP000054279"/>
    </source>
</evidence>
<dbReference type="PANTHER" id="PTHR37844">
    <property type="entry name" value="SER/THR PROTEIN PHOSPHATASE SUPERFAMILY (AFU_ORTHOLOGUE AFUA_1G14840)"/>
    <property type="match status" value="1"/>
</dbReference>
<organism evidence="1 2">
    <name type="scientific">Sphaerobolus stellatus (strain SS14)</name>
    <dbReference type="NCBI Taxonomy" id="990650"/>
    <lineage>
        <taxon>Eukaryota</taxon>
        <taxon>Fungi</taxon>
        <taxon>Dikarya</taxon>
        <taxon>Basidiomycota</taxon>
        <taxon>Agaricomycotina</taxon>
        <taxon>Agaricomycetes</taxon>
        <taxon>Phallomycetidae</taxon>
        <taxon>Geastrales</taxon>
        <taxon>Sphaerobolaceae</taxon>
        <taxon>Sphaerobolus</taxon>
    </lineage>
</organism>
<gene>
    <name evidence="1" type="ORF">M422DRAFT_61617</name>
</gene>
<accession>A0A0C9V351</accession>
<dbReference type="Proteomes" id="UP000054279">
    <property type="component" value="Unassembled WGS sequence"/>
</dbReference>
<dbReference type="HOGENOM" id="CLU_060372_0_1_1"/>
<proteinExistence type="predicted"/>